<dbReference type="GO" id="GO:0005829">
    <property type="term" value="C:cytosol"/>
    <property type="evidence" value="ECO:0007669"/>
    <property type="project" value="TreeGrafter"/>
</dbReference>
<name>A0A1H9I2R1_9GAMM</name>
<evidence type="ECO:0000313" key="4">
    <source>
        <dbReference type="Proteomes" id="UP000199233"/>
    </source>
</evidence>
<keyword evidence="4" id="KW-1185">Reference proteome</keyword>
<dbReference type="InterPro" id="IPR000238">
    <property type="entry name" value="RbfA"/>
</dbReference>
<evidence type="ECO:0000313" key="3">
    <source>
        <dbReference type="EMBL" id="SEQ68879.1"/>
    </source>
</evidence>
<dbReference type="AlphaFoldDB" id="A0A1H9I2R1"/>
<dbReference type="PROSITE" id="PS01319">
    <property type="entry name" value="RBFA"/>
    <property type="match status" value="1"/>
</dbReference>
<dbReference type="GO" id="GO:0043024">
    <property type="term" value="F:ribosomal small subunit binding"/>
    <property type="evidence" value="ECO:0007669"/>
    <property type="project" value="TreeGrafter"/>
</dbReference>
<sequence length="126" mass="13846">MSTKEYPRKVRVAAQLQAELAMLIRNELSDPRVAGVTVTEVNVSPDLHNARVSVSLLGSDAQLKDAVKGLAHAAGKLRHDLGSRLRMRYVPQLYFVADHALREGDRIAAMIRAAVDSDAQHHEPKS</sequence>
<comment type="function">
    <text evidence="2">One of several proteins that assist in the late maturation steps of the functional core of the 30S ribosomal subunit. Associates with free 30S ribosomal subunits (but not with 30S subunits that are part of 70S ribosomes or polysomes). Required for efficient processing of 16S rRNA. May interact with the 5'-terminal helix region of 16S rRNA.</text>
</comment>
<comment type="similarity">
    <text evidence="2">Belongs to the RbfA family.</text>
</comment>
<dbReference type="InterPro" id="IPR020053">
    <property type="entry name" value="Ribosome-bd_factorA_CS"/>
</dbReference>
<gene>
    <name evidence="2" type="primary">rbfA</name>
    <name evidence="3" type="ORF">SAMN04488038_109151</name>
</gene>
<evidence type="ECO:0000256" key="2">
    <source>
        <dbReference type="HAMAP-Rule" id="MF_00003"/>
    </source>
</evidence>
<dbReference type="Pfam" id="PF02033">
    <property type="entry name" value="RBFA"/>
    <property type="match status" value="1"/>
</dbReference>
<dbReference type="RefSeq" id="WP_245732481.1">
    <property type="nucleotide sequence ID" value="NZ_FOFS01000009.1"/>
</dbReference>
<dbReference type="InterPro" id="IPR023799">
    <property type="entry name" value="RbfA_dom_sf"/>
</dbReference>
<dbReference type="NCBIfam" id="TIGR00082">
    <property type="entry name" value="rbfA"/>
    <property type="match status" value="1"/>
</dbReference>
<evidence type="ECO:0000256" key="1">
    <source>
        <dbReference type="ARBA" id="ARBA00022517"/>
    </source>
</evidence>
<keyword evidence="2" id="KW-0963">Cytoplasm</keyword>
<dbReference type="EMBL" id="FOFS01000009">
    <property type="protein sequence ID" value="SEQ68879.1"/>
    <property type="molecule type" value="Genomic_DNA"/>
</dbReference>
<comment type="subcellular location">
    <subcellularLocation>
        <location evidence="2">Cytoplasm</location>
    </subcellularLocation>
</comment>
<dbReference type="HAMAP" id="MF_00003">
    <property type="entry name" value="RbfA"/>
    <property type="match status" value="1"/>
</dbReference>
<dbReference type="Proteomes" id="UP000199233">
    <property type="component" value="Unassembled WGS sequence"/>
</dbReference>
<accession>A0A1H9I2R1</accession>
<keyword evidence="1 2" id="KW-0690">Ribosome biogenesis</keyword>
<proteinExistence type="inferred from homology"/>
<reference evidence="4" key="1">
    <citation type="submission" date="2016-10" db="EMBL/GenBank/DDBJ databases">
        <authorList>
            <person name="Varghese N."/>
            <person name="Submissions S."/>
        </authorList>
    </citation>
    <scope>NUCLEOTIDE SEQUENCE [LARGE SCALE GENOMIC DNA]</scope>
    <source>
        <strain evidence="4">DSM 25927</strain>
    </source>
</reference>
<organism evidence="3 4">
    <name type="scientific">Solimonas aquatica</name>
    <dbReference type="NCBI Taxonomy" id="489703"/>
    <lineage>
        <taxon>Bacteria</taxon>
        <taxon>Pseudomonadati</taxon>
        <taxon>Pseudomonadota</taxon>
        <taxon>Gammaproteobacteria</taxon>
        <taxon>Nevskiales</taxon>
        <taxon>Nevskiaceae</taxon>
        <taxon>Solimonas</taxon>
    </lineage>
</organism>
<protein>
    <recommendedName>
        <fullName evidence="2">Ribosome-binding factor A</fullName>
    </recommendedName>
</protein>
<dbReference type="PANTHER" id="PTHR33515:SF1">
    <property type="entry name" value="RIBOSOME-BINDING FACTOR A, CHLOROPLASTIC-RELATED"/>
    <property type="match status" value="1"/>
</dbReference>
<dbReference type="SUPFAM" id="SSF89919">
    <property type="entry name" value="Ribosome-binding factor A, RbfA"/>
    <property type="match status" value="1"/>
</dbReference>
<dbReference type="InterPro" id="IPR015946">
    <property type="entry name" value="KH_dom-like_a/b"/>
</dbReference>
<dbReference type="GO" id="GO:0030490">
    <property type="term" value="P:maturation of SSU-rRNA"/>
    <property type="evidence" value="ECO:0007669"/>
    <property type="project" value="UniProtKB-UniRule"/>
</dbReference>
<dbReference type="STRING" id="489703.SAMN04488038_109151"/>
<dbReference type="Gene3D" id="3.30.300.20">
    <property type="match status" value="1"/>
</dbReference>
<comment type="subunit">
    <text evidence="2">Monomer. Binds 30S ribosomal subunits, but not 50S ribosomal subunits or 70S ribosomes.</text>
</comment>
<dbReference type="PANTHER" id="PTHR33515">
    <property type="entry name" value="RIBOSOME-BINDING FACTOR A, CHLOROPLASTIC-RELATED"/>
    <property type="match status" value="1"/>
</dbReference>